<evidence type="ECO:0000256" key="6">
    <source>
        <dbReference type="ARBA" id="ARBA00023002"/>
    </source>
</evidence>
<proteinExistence type="predicted"/>
<dbReference type="GO" id="GO:0016491">
    <property type="term" value="F:oxidoreductase activity"/>
    <property type="evidence" value="ECO:0007669"/>
    <property type="project" value="UniProtKB-KW"/>
</dbReference>
<keyword evidence="5 12" id="KW-1133">Transmembrane helix</keyword>
<keyword evidence="2" id="KW-1003">Cell membrane</keyword>
<feature type="transmembrane region" description="Helical" evidence="12">
    <location>
        <begin position="99"/>
        <end position="119"/>
    </location>
</feature>
<accession>A0A1G8ZN96</accession>
<feature type="transmembrane region" description="Helical" evidence="12">
    <location>
        <begin position="125"/>
        <end position="145"/>
    </location>
</feature>
<feature type="transmembrane region" description="Helical" evidence="12">
    <location>
        <begin position="75"/>
        <end position="92"/>
    </location>
</feature>
<feature type="transmembrane region" description="Helical" evidence="12">
    <location>
        <begin position="157"/>
        <end position="177"/>
    </location>
</feature>
<gene>
    <name evidence="13" type="ORF">SAMN04488540_12040</name>
</gene>
<evidence type="ECO:0000256" key="4">
    <source>
        <dbReference type="ARBA" id="ARBA00022723"/>
    </source>
</evidence>
<dbReference type="EMBL" id="FNEM01000020">
    <property type="protein sequence ID" value="SDK15630.1"/>
    <property type="molecule type" value="Genomic_DNA"/>
</dbReference>
<keyword evidence="9 12" id="KW-0472">Membrane</keyword>
<evidence type="ECO:0000256" key="7">
    <source>
        <dbReference type="ARBA" id="ARBA00023004"/>
    </source>
</evidence>
<sequence>MNRLILATAALAFVVIVVGAFTRLTDAGLGCPDWPGCYGFLTPVEAKANEALALSRFPDRPLEMAKAWAEMGHRYIASLLGLMIVAIALLSWRTPQRGHGVMLLALVLFQGALGMWTVTLNLMPVVVMGHLLGGLTLLSLLGLLWMRRQPGEPDSQATGLAPLAAVALLALVLQVALGGWTSANYAAVVCTTLPVCEGNWWQQWDPVNAFRLIQPAASSYEFGTLDYGARMTIHVSHRLWALVTAALLLWLALRLVRRPELSRWGTAIAVLTLIQVGLGLANVVWQLPLAVAVAHNGGAALLVMTLVCTNYRVRSRLSATQRERVPC</sequence>
<evidence type="ECO:0000256" key="3">
    <source>
        <dbReference type="ARBA" id="ARBA00022692"/>
    </source>
</evidence>
<evidence type="ECO:0000256" key="9">
    <source>
        <dbReference type="ARBA" id="ARBA00023136"/>
    </source>
</evidence>
<keyword evidence="6" id="KW-0560">Oxidoreductase</keyword>
<dbReference type="RefSeq" id="WP_090367791.1">
    <property type="nucleotide sequence ID" value="NZ_FNEM01000020.1"/>
</dbReference>
<comment type="subcellular location">
    <subcellularLocation>
        <location evidence="1">Membrane</location>
        <topology evidence="1">Multi-pass membrane protein</topology>
    </subcellularLocation>
</comment>
<keyword evidence="7" id="KW-0408">Iron</keyword>
<evidence type="ECO:0000313" key="14">
    <source>
        <dbReference type="Proteomes" id="UP000199527"/>
    </source>
</evidence>
<evidence type="ECO:0000313" key="13">
    <source>
        <dbReference type="EMBL" id="SDK15630.1"/>
    </source>
</evidence>
<dbReference type="Pfam" id="PF02628">
    <property type="entry name" value="COX15-CtaA"/>
    <property type="match status" value="1"/>
</dbReference>
<dbReference type="OrthoDB" id="1447144at2"/>
<keyword evidence="14" id="KW-1185">Reference proteome</keyword>
<dbReference type="InterPro" id="IPR050450">
    <property type="entry name" value="COX15/CtaA_HemeA_synthase"/>
</dbReference>
<dbReference type="GO" id="GO:0046872">
    <property type="term" value="F:metal ion binding"/>
    <property type="evidence" value="ECO:0007669"/>
    <property type="project" value="UniProtKB-KW"/>
</dbReference>
<evidence type="ECO:0000256" key="2">
    <source>
        <dbReference type="ARBA" id="ARBA00022475"/>
    </source>
</evidence>
<comment type="pathway">
    <text evidence="11">Porphyrin-containing compound metabolism.</text>
</comment>
<dbReference type="AlphaFoldDB" id="A0A1G8ZN96"/>
<name>A0A1G8ZN96_9GAMM</name>
<dbReference type="GO" id="GO:0006784">
    <property type="term" value="P:heme A biosynthetic process"/>
    <property type="evidence" value="ECO:0007669"/>
    <property type="project" value="InterPro"/>
</dbReference>
<feature type="transmembrane region" description="Helical" evidence="12">
    <location>
        <begin position="239"/>
        <end position="256"/>
    </location>
</feature>
<feature type="transmembrane region" description="Helical" evidence="12">
    <location>
        <begin position="268"/>
        <end position="287"/>
    </location>
</feature>
<feature type="transmembrane region" description="Helical" evidence="12">
    <location>
        <begin position="293"/>
        <end position="313"/>
    </location>
</feature>
<protein>
    <submittedName>
        <fullName evidence="13">Cytochrome c oxidase assembly protein subunit 15</fullName>
    </submittedName>
</protein>
<evidence type="ECO:0000256" key="12">
    <source>
        <dbReference type="SAM" id="Phobius"/>
    </source>
</evidence>
<organism evidence="13 14">
    <name type="scientific">Ferrimonas sediminum</name>
    <dbReference type="NCBI Taxonomy" id="718193"/>
    <lineage>
        <taxon>Bacteria</taxon>
        <taxon>Pseudomonadati</taxon>
        <taxon>Pseudomonadota</taxon>
        <taxon>Gammaproteobacteria</taxon>
        <taxon>Alteromonadales</taxon>
        <taxon>Ferrimonadaceae</taxon>
        <taxon>Ferrimonas</taxon>
    </lineage>
</organism>
<dbReference type="PANTHER" id="PTHR35457:SF1">
    <property type="entry name" value="HEME A SYNTHASE"/>
    <property type="match status" value="1"/>
</dbReference>
<keyword evidence="3 12" id="KW-0812">Transmembrane</keyword>
<keyword evidence="10" id="KW-1015">Disulfide bond</keyword>
<dbReference type="InterPro" id="IPR003780">
    <property type="entry name" value="COX15/CtaA_fam"/>
</dbReference>
<evidence type="ECO:0000256" key="11">
    <source>
        <dbReference type="ARBA" id="ARBA00023444"/>
    </source>
</evidence>
<evidence type="ECO:0000256" key="5">
    <source>
        <dbReference type="ARBA" id="ARBA00022989"/>
    </source>
</evidence>
<evidence type="ECO:0000256" key="10">
    <source>
        <dbReference type="ARBA" id="ARBA00023157"/>
    </source>
</evidence>
<dbReference type="Proteomes" id="UP000199527">
    <property type="component" value="Unassembled WGS sequence"/>
</dbReference>
<dbReference type="PANTHER" id="PTHR35457">
    <property type="entry name" value="HEME A SYNTHASE"/>
    <property type="match status" value="1"/>
</dbReference>
<keyword evidence="4" id="KW-0479">Metal-binding</keyword>
<evidence type="ECO:0000256" key="8">
    <source>
        <dbReference type="ARBA" id="ARBA00023133"/>
    </source>
</evidence>
<keyword evidence="8" id="KW-0350">Heme biosynthesis</keyword>
<evidence type="ECO:0000256" key="1">
    <source>
        <dbReference type="ARBA" id="ARBA00004141"/>
    </source>
</evidence>
<reference evidence="14" key="1">
    <citation type="submission" date="2016-10" db="EMBL/GenBank/DDBJ databases">
        <authorList>
            <person name="Varghese N."/>
            <person name="Submissions S."/>
        </authorList>
    </citation>
    <scope>NUCLEOTIDE SEQUENCE [LARGE SCALE GENOMIC DNA]</scope>
    <source>
        <strain evidence="14">DSM 23317</strain>
    </source>
</reference>
<dbReference type="GO" id="GO:0016020">
    <property type="term" value="C:membrane"/>
    <property type="evidence" value="ECO:0007669"/>
    <property type="project" value="UniProtKB-SubCell"/>
</dbReference>